<dbReference type="InterPro" id="IPR026444">
    <property type="entry name" value="Secre_tail"/>
</dbReference>
<sequence length="156" mass="17016">MNKKTLLFTLFIGSMGIFSAQSSTISTGGTLTGSGKADYSIGIPLYSPASGIGGTASSGNQQVYEISSTLGTDIHYIQLEMAVYPNPTADIINLKIEQLEKGYEYTFYNAVGHLLKKQNIREKTTHIDASTLPKGIYLLSVKKDNQIIKTFKIIKK</sequence>
<comment type="caution">
    <text evidence="2">The sequence shown here is derived from an EMBL/GenBank/DDBJ whole genome shotgun (WGS) entry which is preliminary data.</text>
</comment>
<gene>
    <name evidence="2" type="ORF">SDC9_01660</name>
</gene>
<evidence type="ECO:0000313" key="2">
    <source>
        <dbReference type="EMBL" id="MPL56178.1"/>
    </source>
</evidence>
<accession>A0A644SNF9</accession>
<feature type="domain" description="Secretion system C-terminal sorting" evidence="1">
    <location>
        <begin position="83"/>
        <end position="152"/>
    </location>
</feature>
<reference evidence="2" key="1">
    <citation type="submission" date="2019-08" db="EMBL/GenBank/DDBJ databases">
        <authorList>
            <person name="Kucharzyk K."/>
            <person name="Murdoch R.W."/>
            <person name="Higgins S."/>
            <person name="Loffler F."/>
        </authorList>
    </citation>
    <scope>NUCLEOTIDE SEQUENCE</scope>
</reference>
<name>A0A644SNF9_9ZZZZ</name>
<proteinExistence type="predicted"/>
<evidence type="ECO:0000259" key="1">
    <source>
        <dbReference type="Pfam" id="PF18962"/>
    </source>
</evidence>
<organism evidence="2">
    <name type="scientific">bioreactor metagenome</name>
    <dbReference type="NCBI Taxonomy" id="1076179"/>
    <lineage>
        <taxon>unclassified sequences</taxon>
        <taxon>metagenomes</taxon>
        <taxon>ecological metagenomes</taxon>
    </lineage>
</organism>
<dbReference type="NCBIfam" id="TIGR04183">
    <property type="entry name" value="Por_Secre_tail"/>
    <property type="match status" value="1"/>
</dbReference>
<protein>
    <recommendedName>
        <fullName evidence="1">Secretion system C-terminal sorting domain-containing protein</fullName>
    </recommendedName>
</protein>
<dbReference type="EMBL" id="VSSQ01000002">
    <property type="protein sequence ID" value="MPL56178.1"/>
    <property type="molecule type" value="Genomic_DNA"/>
</dbReference>
<dbReference type="AlphaFoldDB" id="A0A644SNF9"/>
<dbReference type="Pfam" id="PF18962">
    <property type="entry name" value="Por_Secre_tail"/>
    <property type="match status" value="1"/>
</dbReference>